<gene>
    <name evidence="2" type="ORF">CSSPJE1EN1_LOCUS15755</name>
</gene>
<evidence type="ECO:0000313" key="3">
    <source>
        <dbReference type="Proteomes" id="UP001497444"/>
    </source>
</evidence>
<accession>A0ABP0WTT8</accession>
<evidence type="ECO:0000256" key="1">
    <source>
        <dbReference type="SAM" id="MobiDB-lite"/>
    </source>
</evidence>
<reference evidence="2" key="1">
    <citation type="submission" date="2024-02" db="EMBL/GenBank/DDBJ databases">
        <authorList>
            <consortium name="ELIXIR-Norway"/>
            <consortium name="Elixir Norway"/>
        </authorList>
    </citation>
    <scope>NUCLEOTIDE SEQUENCE</scope>
</reference>
<dbReference type="EMBL" id="OZ020098">
    <property type="protein sequence ID" value="CAK9270277.1"/>
    <property type="molecule type" value="Genomic_DNA"/>
</dbReference>
<protein>
    <submittedName>
        <fullName evidence="2">Uncharacterized protein</fullName>
    </submittedName>
</protein>
<evidence type="ECO:0000313" key="2">
    <source>
        <dbReference type="EMBL" id="CAK9270277.1"/>
    </source>
</evidence>
<proteinExistence type="predicted"/>
<name>A0ABP0WTT8_9BRYO</name>
<dbReference type="Proteomes" id="UP001497444">
    <property type="component" value="Chromosome 3"/>
</dbReference>
<feature type="compositionally biased region" description="Basic and acidic residues" evidence="1">
    <location>
        <begin position="98"/>
        <end position="109"/>
    </location>
</feature>
<sequence>MDLPREKEKCPIASSTEERSSPTPPPDPTTGRHVGGEERTNAFRSAQYLLYLAWHPRLADQRTFQGEGLASANQGQERPKRDAGSDEEPGSAKPPVMHQDHGTNHRLESGLDSQLGVGGPHPKTRVGVGGKNLKVQA</sequence>
<keyword evidence="3" id="KW-1185">Reference proteome</keyword>
<feature type="region of interest" description="Disordered" evidence="1">
    <location>
        <begin position="65"/>
        <end position="137"/>
    </location>
</feature>
<organism evidence="2 3">
    <name type="scientific">Sphagnum jensenii</name>
    <dbReference type="NCBI Taxonomy" id="128206"/>
    <lineage>
        <taxon>Eukaryota</taxon>
        <taxon>Viridiplantae</taxon>
        <taxon>Streptophyta</taxon>
        <taxon>Embryophyta</taxon>
        <taxon>Bryophyta</taxon>
        <taxon>Sphagnophytina</taxon>
        <taxon>Sphagnopsida</taxon>
        <taxon>Sphagnales</taxon>
        <taxon>Sphagnaceae</taxon>
        <taxon>Sphagnum</taxon>
    </lineage>
</organism>
<feature type="compositionally biased region" description="Basic and acidic residues" evidence="1">
    <location>
        <begin position="1"/>
        <end position="20"/>
    </location>
</feature>
<feature type="region of interest" description="Disordered" evidence="1">
    <location>
        <begin position="1"/>
        <end position="40"/>
    </location>
</feature>